<protein>
    <submittedName>
        <fullName evidence="4">Uncharacterized protein</fullName>
    </submittedName>
</protein>
<evidence type="ECO:0000259" key="2">
    <source>
        <dbReference type="PROSITE" id="PS50056"/>
    </source>
</evidence>
<dbReference type="SMART" id="SM00194">
    <property type="entry name" value="PTPc"/>
    <property type="match status" value="1"/>
</dbReference>
<proteinExistence type="predicted"/>
<dbReference type="Proteomes" id="UP000887564">
    <property type="component" value="Unplaced"/>
</dbReference>
<sequence length="160" mass="18921">MIWQERVKEIIMLCRLKEGGREKCYEYWPQAQDETMTYKPLIITTKLLKTTDPDFIYSRIELRCGDEIRRVQHHQWTTWPDKSVPKTPLTPFRLLRFAHKSAKYPTVVHCSAGVGRSGTFIMIEILLKQALIHIIFEFLLYSTFKKSANGILQYKSQMHE</sequence>
<evidence type="ECO:0000313" key="4">
    <source>
        <dbReference type="WBParaSite" id="PEQ_0000800401-mRNA-1"/>
    </source>
</evidence>
<keyword evidence="3" id="KW-1185">Reference proteome</keyword>
<dbReference type="GO" id="GO:0004725">
    <property type="term" value="F:protein tyrosine phosphatase activity"/>
    <property type="evidence" value="ECO:0007669"/>
    <property type="project" value="InterPro"/>
</dbReference>
<dbReference type="InterPro" id="IPR000242">
    <property type="entry name" value="PTP_cat"/>
</dbReference>
<dbReference type="InterPro" id="IPR029021">
    <property type="entry name" value="Prot-tyrosine_phosphatase-like"/>
</dbReference>
<dbReference type="CDD" id="cd00047">
    <property type="entry name" value="PTPc"/>
    <property type="match status" value="1"/>
</dbReference>
<dbReference type="InterPro" id="IPR016130">
    <property type="entry name" value="Tyr_Pase_AS"/>
</dbReference>
<accession>A0A914RND2</accession>
<dbReference type="Pfam" id="PF00102">
    <property type="entry name" value="Y_phosphatase"/>
    <property type="match status" value="1"/>
</dbReference>
<dbReference type="SMART" id="SM00404">
    <property type="entry name" value="PTPc_motif"/>
    <property type="match status" value="1"/>
</dbReference>
<reference evidence="4" key="1">
    <citation type="submission" date="2022-11" db="UniProtKB">
        <authorList>
            <consortium name="WormBaseParasite"/>
        </authorList>
    </citation>
    <scope>IDENTIFICATION</scope>
</reference>
<dbReference type="PRINTS" id="PR00700">
    <property type="entry name" value="PRTYPHPHTASE"/>
</dbReference>
<dbReference type="InterPro" id="IPR052782">
    <property type="entry name" value="Oocyte-zygote_transition_reg"/>
</dbReference>
<dbReference type="WBParaSite" id="PEQ_0000800401-mRNA-1">
    <property type="protein sequence ID" value="PEQ_0000800401-mRNA-1"/>
    <property type="gene ID" value="PEQ_0000800401"/>
</dbReference>
<feature type="domain" description="Tyrosine-protein phosphatase" evidence="1">
    <location>
        <begin position="1"/>
        <end position="129"/>
    </location>
</feature>
<organism evidence="3 4">
    <name type="scientific">Parascaris equorum</name>
    <name type="common">Equine roundworm</name>
    <dbReference type="NCBI Taxonomy" id="6256"/>
    <lineage>
        <taxon>Eukaryota</taxon>
        <taxon>Metazoa</taxon>
        <taxon>Ecdysozoa</taxon>
        <taxon>Nematoda</taxon>
        <taxon>Chromadorea</taxon>
        <taxon>Rhabditida</taxon>
        <taxon>Spirurina</taxon>
        <taxon>Ascaridomorpha</taxon>
        <taxon>Ascaridoidea</taxon>
        <taxon>Ascarididae</taxon>
        <taxon>Parascaris</taxon>
    </lineage>
</organism>
<dbReference type="SUPFAM" id="SSF52799">
    <property type="entry name" value="(Phosphotyrosine protein) phosphatases II"/>
    <property type="match status" value="1"/>
</dbReference>
<dbReference type="InterPro" id="IPR003595">
    <property type="entry name" value="Tyr_Pase_cat"/>
</dbReference>
<dbReference type="PANTHER" id="PTHR46163">
    <property type="entry name" value="TYROSINE-PROTEIN PHOSPHATASE-RELATED"/>
    <property type="match status" value="1"/>
</dbReference>
<dbReference type="PROSITE" id="PS50056">
    <property type="entry name" value="TYR_PHOSPHATASE_2"/>
    <property type="match status" value="1"/>
</dbReference>
<name>A0A914RND2_PAREQ</name>
<feature type="domain" description="Tyrosine specific protein phosphatases" evidence="2">
    <location>
        <begin position="92"/>
        <end position="159"/>
    </location>
</feature>
<dbReference type="Gene3D" id="3.90.190.10">
    <property type="entry name" value="Protein tyrosine phosphatase superfamily"/>
    <property type="match status" value="1"/>
</dbReference>
<evidence type="ECO:0000313" key="3">
    <source>
        <dbReference type="Proteomes" id="UP000887564"/>
    </source>
</evidence>
<dbReference type="AlphaFoldDB" id="A0A914RND2"/>
<dbReference type="InterPro" id="IPR000387">
    <property type="entry name" value="Tyr_Pase_dom"/>
</dbReference>
<evidence type="ECO:0000259" key="1">
    <source>
        <dbReference type="PROSITE" id="PS50055"/>
    </source>
</evidence>
<dbReference type="PROSITE" id="PS00383">
    <property type="entry name" value="TYR_PHOSPHATASE_1"/>
    <property type="match status" value="1"/>
</dbReference>
<dbReference type="PROSITE" id="PS50055">
    <property type="entry name" value="TYR_PHOSPHATASE_PTP"/>
    <property type="match status" value="1"/>
</dbReference>
<dbReference type="PANTHER" id="PTHR46163:SF5">
    <property type="entry name" value="TYROSINE-PROTEIN PHOSPHATASE"/>
    <property type="match status" value="1"/>
</dbReference>